<comment type="caution">
    <text evidence="2">The sequence shown here is derived from an EMBL/GenBank/DDBJ whole genome shotgun (WGS) entry which is preliminary data.</text>
</comment>
<evidence type="ECO:0000313" key="2">
    <source>
        <dbReference type="EMBL" id="CAK9116313.1"/>
    </source>
</evidence>
<reference evidence="2 3" key="1">
    <citation type="submission" date="2024-02" db="EMBL/GenBank/DDBJ databases">
        <authorList>
            <person name="Chen Y."/>
            <person name="Shah S."/>
            <person name="Dougan E. K."/>
            <person name="Thang M."/>
            <person name="Chan C."/>
        </authorList>
    </citation>
    <scope>NUCLEOTIDE SEQUENCE [LARGE SCALE GENOMIC DNA]</scope>
</reference>
<organism evidence="2 3">
    <name type="scientific">Durusdinium trenchii</name>
    <dbReference type="NCBI Taxonomy" id="1381693"/>
    <lineage>
        <taxon>Eukaryota</taxon>
        <taxon>Sar</taxon>
        <taxon>Alveolata</taxon>
        <taxon>Dinophyceae</taxon>
        <taxon>Suessiales</taxon>
        <taxon>Symbiodiniaceae</taxon>
        <taxon>Durusdinium</taxon>
    </lineage>
</organism>
<protein>
    <submittedName>
        <fullName evidence="2">Uncharacterized protein</fullName>
    </submittedName>
</protein>
<feature type="region of interest" description="Disordered" evidence="1">
    <location>
        <begin position="460"/>
        <end position="479"/>
    </location>
</feature>
<name>A0ABP0SVC8_9DINO</name>
<dbReference type="EMBL" id="CAXAMN010028362">
    <property type="protein sequence ID" value="CAK9116313.1"/>
    <property type="molecule type" value="Genomic_DNA"/>
</dbReference>
<keyword evidence="3" id="KW-1185">Reference proteome</keyword>
<gene>
    <name evidence="2" type="ORF">CCMP2556_LOCUS53928</name>
</gene>
<evidence type="ECO:0000313" key="3">
    <source>
        <dbReference type="Proteomes" id="UP001642484"/>
    </source>
</evidence>
<dbReference type="Proteomes" id="UP001642484">
    <property type="component" value="Unassembled WGS sequence"/>
</dbReference>
<accession>A0ABP0SVC8</accession>
<evidence type="ECO:0000256" key="1">
    <source>
        <dbReference type="SAM" id="MobiDB-lite"/>
    </source>
</evidence>
<sequence length="622" mass="67600">MATVVLGQTLSAEVEAAIAKDPALKARLDEAALLALARANPERAVQVIEELQNKSNVRNPSAFVAATLAKNPTLRTSSSQPSAAALQQAGNIQELLKTHPDLQKALDASAVRRLSEVDLPRATELIEELANRPDVRNPSAFVVHSLSRNAVPPSAASTPRVIPPPGETILDAFPAVAEKLDDRARARVLEADPVRAKDIVNEILKREDLQNPSAFVMKSLSHSAHAALAPPPEVQEHDLFQATQVEQMLQGYPHLRARLDTQAVKKMRASDLSRVQEILQELDSRGDVRNPSAFVVKALADFPAPRRDVPQTAEQAMLATPALLAAQYMLAAQAAQAQLIPQLTTSQIPQLTTQMAIDPAHLMAHQLAASQLTASQLAAAQLAAPQMTAPAFFLPAADPLQQMLALHPTLAAQLDERARSTLEAAEPARAIEVLEDIIAKGDVRNPSAFVAASLSKFRERQAQARERSRSPRREGPSWVDQALLQYPHIDLDLQARRKLESIDPSRGMEMIEDLARRTDIRNPSAFVIKAANATMAAARTQDNGTGQAEALAAPAIMHTEVDLETRAARFALDDDAKRTLRAADLVRAHQVLDELEAKGTEVRNPSAFVCTSLSRFRTPRFR</sequence>
<feature type="compositionally biased region" description="Basic and acidic residues" evidence="1">
    <location>
        <begin position="460"/>
        <end position="475"/>
    </location>
</feature>
<proteinExistence type="predicted"/>